<dbReference type="PANTHER" id="PTHR37227:SF2">
    <property type="entry name" value="OS01G0219000 PROTEIN"/>
    <property type="match status" value="1"/>
</dbReference>
<sequence length="282" mass="30005">MEDPLTGHFPSRTLIDEEEEREAQQWAGRYATPPQLKWHEDAQAHLKGQVLPADILIVATSPAACALLERCLQSTSQVVGSLWQPEILQEAPVALRALVEGPAGRDAATQLLYSPRDRTAVALCSSLIPPERAAAWVEGMLSHVEAQHAVVVASLPAREYIGVGDPTQESLQYVLESTAATGSCTHGLPYLPTGNLVSGLPAALMSCCQVQQRAATLLLSVDASPMPDSSCIQAIARALTKLLSSLGAAELAAQARRPDVVSDVCKSTKQAARLSDRAALYL</sequence>
<keyword evidence="2" id="KW-1185">Reference proteome</keyword>
<organism evidence="1 2">
    <name type="scientific">Coccomyxa viridis</name>
    <dbReference type="NCBI Taxonomy" id="1274662"/>
    <lineage>
        <taxon>Eukaryota</taxon>
        <taxon>Viridiplantae</taxon>
        <taxon>Chlorophyta</taxon>
        <taxon>core chlorophytes</taxon>
        <taxon>Trebouxiophyceae</taxon>
        <taxon>Trebouxiophyceae incertae sedis</taxon>
        <taxon>Coccomyxaceae</taxon>
        <taxon>Coccomyxa</taxon>
    </lineage>
</organism>
<evidence type="ECO:0000313" key="2">
    <source>
        <dbReference type="Proteomes" id="UP001497392"/>
    </source>
</evidence>
<name>A0ABP1GI92_9CHLO</name>
<evidence type="ECO:0000313" key="1">
    <source>
        <dbReference type="EMBL" id="CAL5230003.1"/>
    </source>
</evidence>
<comment type="caution">
    <text evidence="1">The sequence shown here is derived from an EMBL/GenBank/DDBJ whole genome shotgun (WGS) entry which is preliminary data.</text>
</comment>
<protein>
    <submittedName>
        <fullName evidence="1">G13442 protein</fullName>
    </submittedName>
</protein>
<dbReference type="EMBL" id="CAXHTA020000021">
    <property type="protein sequence ID" value="CAL5230003.1"/>
    <property type="molecule type" value="Genomic_DNA"/>
</dbReference>
<accession>A0ABP1GI92</accession>
<reference evidence="1 2" key="1">
    <citation type="submission" date="2024-06" db="EMBL/GenBank/DDBJ databases">
        <authorList>
            <person name="Kraege A."/>
            <person name="Thomma B."/>
        </authorList>
    </citation>
    <scope>NUCLEOTIDE SEQUENCE [LARGE SCALE GENOMIC DNA]</scope>
</reference>
<proteinExistence type="predicted"/>
<dbReference type="PANTHER" id="PTHR37227">
    <property type="entry name" value="OS01G0219000 PROTEIN"/>
    <property type="match status" value="1"/>
</dbReference>
<gene>
    <name evidence="1" type="primary">g13442</name>
    <name evidence="1" type="ORF">VP750_LOCUS11909</name>
</gene>
<dbReference type="Proteomes" id="UP001497392">
    <property type="component" value="Unassembled WGS sequence"/>
</dbReference>